<dbReference type="EMBL" id="JAACNH010000005">
    <property type="protein sequence ID" value="KAG8442529.1"/>
    <property type="molecule type" value="Genomic_DNA"/>
</dbReference>
<accession>A0A8T2JBE1</accession>
<sequence length="205" mass="23041">MGLQTSDTNPTVVADARQAHCACQLQCSEGGWAAHTYSDITKLPMQSNAVVVYITFVLFLHVETANRRDSAAAGSQFEIRKYKQSKVIFPLQTETRIHTQTMPGSKELSVSKKKGKRMKEKDSRGLIKWIKKIDAMMQKPTAAHTMSPMEYETEMQKMDKALLMSAASVTGTVFLGIIICILQCLRINKHMKRRPNMDPDALQFS</sequence>
<evidence type="ECO:0000313" key="2">
    <source>
        <dbReference type="EMBL" id="KAG8442529.1"/>
    </source>
</evidence>
<name>A0A8T2JBE1_9PIPI</name>
<comment type="caution">
    <text evidence="2">The sequence shown here is derived from an EMBL/GenBank/DDBJ whole genome shotgun (WGS) entry which is preliminary data.</text>
</comment>
<gene>
    <name evidence="2" type="ORF">GDO86_011360</name>
</gene>
<organism evidence="2 3">
    <name type="scientific">Hymenochirus boettgeri</name>
    <name type="common">Congo dwarf clawed frog</name>
    <dbReference type="NCBI Taxonomy" id="247094"/>
    <lineage>
        <taxon>Eukaryota</taxon>
        <taxon>Metazoa</taxon>
        <taxon>Chordata</taxon>
        <taxon>Craniata</taxon>
        <taxon>Vertebrata</taxon>
        <taxon>Euteleostomi</taxon>
        <taxon>Amphibia</taxon>
        <taxon>Batrachia</taxon>
        <taxon>Anura</taxon>
        <taxon>Pipoidea</taxon>
        <taxon>Pipidae</taxon>
        <taxon>Pipinae</taxon>
        <taxon>Hymenochirus</taxon>
    </lineage>
</organism>
<keyword evidence="3" id="KW-1185">Reference proteome</keyword>
<keyword evidence="1" id="KW-0472">Membrane</keyword>
<dbReference type="Proteomes" id="UP000812440">
    <property type="component" value="Chromosome 6"/>
</dbReference>
<reference evidence="2" key="1">
    <citation type="thesis" date="2020" institute="ProQuest LLC" country="789 East Eisenhower Parkway, Ann Arbor, MI, USA">
        <title>Comparative Genomics and Chromosome Evolution.</title>
        <authorList>
            <person name="Mudd A.B."/>
        </authorList>
    </citation>
    <scope>NUCLEOTIDE SEQUENCE</scope>
    <source>
        <strain evidence="2">Female2</strain>
        <tissue evidence="2">Blood</tissue>
    </source>
</reference>
<dbReference type="AlphaFoldDB" id="A0A8T2JBE1"/>
<proteinExistence type="predicted"/>
<feature type="transmembrane region" description="Helical" evidence="1">
    <location>
        <begin position="162"/>
        <end position="185"/>
    </location>
</feature>
<protein>
    <submittedName>
        <fullName evidence="2">Uncharacterized protein</fullName>
    </submittedName>
</protein>
<evidence type="ECO:0000313" key="3">
    <source>
        <dbReference type="Proteomes" id="UP000812440"/>
    </source>
</evidence>
<evidence type="ECO:0000256" key="1">
    <source>
        <dbReference type="SAM" id="Phobius"/>
    </source>
</evidence>
<keyword evidence="1" id="KW-0812">Transmembrane</keyword>
<keyword evidence="1" id="KW-1133">Transmembrane helix</keyword>